<dbReference type="AlphaFoldDB" id="A0A9X0UDR1"/>
<evidence type="ECO:0000313" key="3">
    <source>
        <dbReference type="Proteomes" id="UP000600101"/>
    </source>
</evidence>
<reference evidence="2" key="1">
    <citation type="submission" date="2020-08" db="EMBL/GenBank/DDBJ databases">
        <authorList>
            <person name="Hu Y."/>
            <person name="Nguyen S.V."/>
            <person name="Li F."/>
            <person name="Fanning S."/>
        </authorList>
    </citation>
    <scope>NUCLEOTIDE SEQUENCE</scope>
    <source>
        <strain evidence="2">SYSU D8009</strain>
    </source>
</reference>
<dbReference type="EMBL" id="JACOMF010000011">
    <property type="protein sequence ID" value="MBC4015956.1"/>
    <property type="molecule type" value="Genomic_DNA"/>
</dbReference>
<dbReference type="InterPro" id="IPR029044">
    <property type="entry name" value="Nucleotide-diphossugar_trans"/>
</dbReference>
<protein>
    <submittedName>
        <fullName evidence="2">Glycosyltransferase family 2 protein</fullName>
    </submittedName>
</protein>
<dbReference type="RefSeq" id="WP_186770732.1">
    <property type="nucleotide sequence ID" value="NZ_JACOMF010000011.1"/>
</dbReference>
<dbReference type="InterPro" id="IPR001173">
    <property type="entry name" value="Glyco_trans_2-like"/>
</dbReference>
<dbReference type="Pfam" id="PF00535">
    <property type="entry name" value="Glycos_transf_2"/>
    <property type="match status" value="1"/>
</dbReference>
<dbReference type="CDD" id="cd04186">
    <property type="entry name" value="GT_2_like_c"/>
    <property type="match status" value="1"/>
</dbReference>
<name>A0A9X0UDR1_9PROT</name>
<evidence type="ECO:0000259" key="1">
    <source>
        <dbReference type="Pfam" id="PF00535"/>
    </source>
</evidence>
<dbReference type="PANTHER" id="PTHR43179:SF7">
    <property type="entry name" value="RHAMNOSYLTRANSFERASE WBBL"/>
    <property type="match status" value="1"/>
</dbReference>
<dbReference type="PANTHER" id="PTHR43179">
    <property type="entry name" value="RHAMNOSYLTRANSFERASE WBBL"/>
    <property type="match status" value="1"/>
</dbReference>
<feature type="domain" description="Glycosyltransferase 2-like" evidence="1">
    <location>
        <begin position="18"/>
        <end position="160"/>
    </location>
</feature>
<dbReference type="SUPFAM" id="SSF53448">
    <property type="entry name" value="Nucleotide-diphospho-sugar transferases"/>
    <property type="match status" value="1"/>
</dbReference>
<proteinExistence type="predicted"/>
<sequence>MHDSLRATEADSRLAEVTILVVSYNSGGVLEACLRSVPPAARLVVVDNASSDGSAALATRLAPWAQVIRAPENLGFGRAANLGFAGATTRYGLLLNADTRCTPGMVEALLDAAERYPEAGLLAPRIATPDGGLQFGHLPILERHRRRGTPMPPEGDCCAPYVGGAAMFFPLSAFRAIGGFDPDIFLYYEDDDICMRMRRSGRTLVHVHAARLEHGSGQSSAPSAKVTRGKEWHMGWSRQHMLRKYRGPAVAALQGGLLLAELATRLALCRGDPRRGKWVARLEGTLAALRGRSATAAGIR</sequence>
<dbReference type="Gene3D" id="3.90.550.10">
    <property type="entry name" value="Spore Coat Polysaccharide Biosynthesis Protein SpsA, Chain A"/>
    <property type="match status" value="1"/>
</dbReference>
<evidence type="ECO:0000313" key="2">
    <source>
        <dbReference type="EMBL" id="MBC4015956.1"/>
    </source>
</evidence>
<gene>
    <name evidence="2" type="ORF">H7965_11545</name>
</gene>
<dbReference type="Proteomes" id="UP000600101">
    <property type="component" value="Unassembled WGS sequence"/>
</dbReference>
<keyword evidence="3" id="KW-1185">Reference proteome</keyword>
<comment type="caution">
    <text evidence="2">The sequence shown here is derived from an EMBL/GenBank/DDBJ whole genome shotgun (WGS) entry which is preliminary data.</text>
</comment>
<accession>A0A9X0UDR1</accession>
<organism evidence="2 3">
    <name type="scientific">Siccirubricoccus deserti</name>
    <dbReference type="NCBI Taxonomy" id="2013562"/>
    <lineage>
        <taxon>Bacteria</taxon>
        <taxon>Pseudomonadati</taxon>
        <taxon>Pseudomonadota</taxon>
        <taxon>Alphaproteobacteria</taxon>
        <taxon>Acetobacterales</taxon>
        <taxon>Roseomonadaceae</taxon>
        <taxon>Siccirubricoccus</taxon>
    </lineage>
</organism>